<feature type="transmembrane region" description="Helical" evidence="8">
    <location>
        <begin position="142"/>
        <end position="160"/>
    </location>
</feature>
<dbReference type="RefSeq" id="WP_147800138.1">
    <property type="nucleotide sequence ID" value="NZ_VPFL01000013.1"/>
</dbReference>
<evidence type="ECO:0000256" key="7">
    <source>
        <dbReference type="ARBA" id="ARBA00023136"/>
    </source>
</evidence>
<evidence type="ECO:0000256" key="4">
    <source>
        <dbReference type="ARBA" id="ARBA00022679"/>
    </source>
</evidence>
<comment type="subcellular location">
    <subcellularLocation>
        <location evidence="1">Cell membrane</location>
        <topology evidence="1">Multi-pass membrane protein</topology>
    </subcellularLocation>
</comment>
<feature type="transmembrane region" description="Helical" evidence="8">
    <location>
        <begin position="303"/>
        <end position="320"/>
    </location>
</feature>
<gene>
    <name evidence="11" type="ORF">FR698_10425</name>
</gene>
<feature type="transmembrane region" description="Helical" evidence="8">
    <location>
        <begin position="214"/>
        <end position="235"/>
    </location>
</feature>
<feature type="transmembrane region" description="Helical" evidence="8">
    <location>
        <begin position="263"/>
        <end position="282"/>
    </location>
</feature>
<dbReference type="AlphaFoldDB" id="A0A5C7EWV2"/>
<evidence type="ECO:0000313" key="11">
    <source>
        <dbReference type="EMBL" id="TXF11510.1"/>
    </source>
</evidence>
<feature type="domain" description="Aminoarabinose transferase C-terminal" evidence="10">
    <location>
        <begin position="448"/>
        <end position="550"/>
    </location>
</feature>
<keyword evidence="3" id="KW-0328">Glycosyltransferase</keyword>
<reference evidence="11 12" key="1">
    <citation type="submission" date="2019-08" db="EMBL/GenBank/DDBJ databases">
        <title>Pelomicrobium methylotrophicum gen. nov., sp. nov. a moderately thermophilic, facultatively anaerobic, lithoautotrophic and methylotrophic bacterium isolated from a terrestrial mud volcano.</title>
        <authorList>
            <person name="Slobodkina G.B."/>
            <person name="Merkel A.Y."/>
            <person name="Slobodkin A.I."/>
        </authorList>
    </citation>
    <scope>NUCLEOTIDE SEQUENCE [LARGE SCALE GENOMIC DNA]</scope>
    <source>
        <strain evidence="11 12">SM250</strain>
    </source>
</reference>
<dbReference type="Pfam" id="PF13231">
    <property type="entry name" value="PMT_2"/>
    <property type="match status" value="1"/>
</dbReference>
<dbReference type="GO" id="GO:0009103">
    <property type="term" value="P:lipopolysaccharide biosynthetic process"/>
    <property type="evidence" value="ECO:0007669"/>
    <property type="project" value="UniProtKB-ARBA"/>
</dbReference>
<feature type="domain" description="Glycosyltransferase RgtA/B/C/D-like" evidence="9">
    <location>
        <begin position="66"/>
        <end position="228"/>
    </location>
</feature>
<dbReference type="InterPro" id="IPR050297">
    <property type="entry name" value="LipidA_mod_glycosyltrf_83"/>
</dbReference>
<proteinExistence type="predicted"/>
<dbReference type="GO" id="GO:0016763">
    <property type="term" value="F:pentosyltransferase activity"/>
    <property type="evidence" value="ECO:0007669"/>
    <property type="project" value="TreeGrafter"/>
</dbReference>
<organism evidence="11 12">
    <name type="scientific">Pelomicrobium methylotrophicum</name>
    <dbReference type="NCBI Taxonomy" id="2602750"/>
    <lineage>
        <taxon>Bacteria</taxon>
        <taxon>Pseudomonadati</taxon>
        <taxon>Pseudomonadota</taxon>
        <taxon>Hydrogenophilia</taxon>
        <taxon>Hydrogenophilia incertae sedis</taxon>
        <taxon>Pelomicrobium</taxon>
    </lineage>
</organism>
<feature type="transmembrane region" description="Helical" evidence="8">
    <location>
        <begin position="350"/>
        <end position="367"/>
    </location>
</feature>
<feature type="transmembrane region" description="Helical" evidence="8">
    <location>
        <begin position="117"/>
        <end position="135"/>
    </location>
</feature>
<dbReference type="FunCoup" id="A0A5C7EWV2">
    <property type="interactions" value="129"/>
</dbReference>
<keyword evidence="4 11" id="KW-0808">Transferase</keyword>
<keyword evidence="2" id="KW-1003">Cell membrane</keyword>
<evidence type="ECO:0000259" key="10">
    <source>
        <dbReference type="Pfam" id="PF18583"/>
    </source>
</evidence>
<evidence type="ECO:0000313" key="12">
    <source>
        <dbReference type="Proteomes" id="UP000321201"/>
    </source>
</evidence>
<dbReference type="GO" id="GO:0005886">
    <property type="term" value="C:plasma membrane"/>
    <property type="evidence" value="ECO:0007669"/>
    <property type="project" value="UniProtKB-SubCell"/>
</dbReference>
<evidence type="ECO:0000256" key="5">
    <source>
        <dbReference type="ARBA" id="ARBA00022692"/>
    </source>
</evidence>
<evidence type="ECO:0000256" key="8">
    <source>
        <dbReference type="SAM" id="Phobius"/>
    </source>
</evidence>
<dbReference type="Proteomes" id="UP000321201">
    <property type="component" value="Unassembled WGS sequence"/>
</dbReference>
<dbReference type="EMBL" id="VPFL01000013">
    <property type="protein sequence ID" value="TXF11510.1"/>
    <property type="molecule type" value="Genomic_DNA"/>
</dbReference>
<dbReference type="OrthoDB" id="9815691at2"/>
<keyword evidence="12" id="KW-1185">Reference proteome</keyword>
<feature type="transmembrane region" description="Helical" evidence="8">
    <location>
        <begin position="387"/>
        <end position="408"/>
    </location>
</feature>
<dbReference type="InterPro" id="IPR040845">
    <property type="entry name" value="Arnt_C"/>
</dbReference>
<evidence type="ECO:0000259" key="9">
    <source>
        <dbReference type="Pfam" id="PF13231"/>
    </source>
</evidence>
<dbReference type="PANTHER" id="PTHR33908">
    <property type="entry name" value="MANNOSYLTRANSFERASE YKCB-RELATED"/>
    <property type="match status" value="1"/>
</dbReference>
<feature type="transmembrane region" description="Helical" evidence="8">
    <location>
        <begin position="326"/>
        <end position="343"/>
    </location>
</feature>
<evidence type="ECO:0000256" key="2">
    <source>
        <dbReference type="ARBA" id="ARBA00022475"/>
    </source>
</evidence>
<evidence type="ECO:0000256" key="6">
    <source>
        <dbReference type="ARBA" id="ARBA00022989"/>
    </source>
</evidence>
<dbReference type="InParanoid" id="A0A5C7EWV2"/>
<dbReference type="GO" id="GO:0010041">
    <property type="term" value="P:response to iron(III) ion"/>
    <property type="evidence" value="ECO:0007669"/>
    <property type="project" value="TreeGrafter"/>
</dbReference>
<dbReference type="PANTHER" id="PTHR33908:SF3">
    <property type="entry name" value="UNDECAPRENYL PHOSPHATE-ALPHA-4-AMINO-4-DEOXY-L-ARABINOSE ARABINOSYL TRANSFERASE"/>
    <property type="match status" value="1"/>
</dbReference>
<name>A0A5C7EWV2_9PROT</name>
<protein>
    <submittedName>
        <fullName evidence="11">Glycosyltransferase family 39 protein</fullName>
    </submittedName>
</protein>
<comment type="caution">
    <text evidence="11">The sequence shown here is derived from an EMBL/GenBank/DDBJ whole genome shotgun (WGS) entry which is preliminary data.</text>
</comment>
<keyword evidence="5 8" id="KW-0812">Transmembrane</keyword>
<accession>A0A5C7EWV2</accession>
<evidence type="ECO:0000256" key="1">
    <source>
        <dbReference type="ARBA" id="ARBA00004651"/>
    </source>
</evidence>
<sequence length="551" mass="61496">MTVINAWPRVGIGLLLLLASAVWFSNLEYRKLVQPDEGRYAEIPREMTANGDWVTPRLNGLKYFEKPPLQYWVTATAYRLFGERHWTARLWSALTGFACVLLVFFAGQRLFGHQAGLYAAMILGSSLLFVIVGHINTLDMGVTFFMTLALVAFLFAQGDIASEKEKRHWMWVAWGAAALSVLSKGLMGVVLPALALAFYSLLEGDWSPWKRLRLATGLPLFLLLAAPWFVAVSAANPEFFRFFFVHEHFERFLTQVHGRYQPWWFFIPILLLGILPWVVLLLDTLANAWRGEVAQSPAFRPQRFLLAWALTIFVFFSLSGSKLPSYILPVFPALALLMGVQLTRASGARVFWYCLPLAVVGALGLWVAPRLKVLGSPKVPAELYAAYGQWIAAASLVALLAAFAAAVLSRRGKVRQAVTVLALAGLVASQLAVTGHDTLSAEKSGYFLARKMEPFLRPGIPVYSVRLYEQTIPFYIKRTVIPVEFEGELQFGLRQEPDKGIADLAGFIAAWNKQPAALALMPPETYLELQRKGLPMEVIASNREHVVVRKP</sequence>
<keyword evidence="6 8" id="KW-1133">Transmembrane helix</keyword>
<feature type="transmembrane region" description="Helical" evidence="8">
    <location>
        <begin position="90"/>
        <end position="111"/>
    </location>
</feature>
<feature type="transmembrane region" description="Helical" evidence="8">
    <location>
        <begin position="6"/>
        <end position="24"/>
    </location>
</feature>
<dbReference type="InterPro" id="IPR038731">
    <property type="entry name" value="RgtA/B/C-like"/>
</dbReference>
<dbReference type="Pfam" id="PF18583">
    <property type="entry name" value="Arnt_C"/>
    <property type="match status" value="1"/>
</dbReference>
<evidence type="ECO:0000256" key="3">
    <source>
        <dbReference type="ARBA" id="ARBA00022676"/>
    </source>
</evidence>
<feature type="transmembrane region" description="Helical" evidence="8">
    <location>
        <begin position="172"/>
        <end position="202"/>
    </location>
</feature>
<keyword evidence="7 8" id="KW-0472">Membrane</keyword>